<dbReference type="EMBL" id="LN679102">
    <property type="protein sequence ID" value="CEL57869.1"/>
    <property type="molecule type" value="Genomic_DNA"/>
</dbReference>
<evidence type="ECO:0000256" key="3">
    <source>
        <dbReference type="ARBA" id="ARBA00022801"/>
    </source>
</evidence>
<accession>A0A0B7FLP8</accession>
<protein>
    <recommendedName>
        <fullName evidence="6">HBS1-like protein N-terminal domain-containing protein</fullName>
    </recommendedName>
</protein>
<dbReference type="AlphaFoldDB" id="A0A0B7FLP8"/>
<evidence type="ECO:0000313" key="8">
    <source>
        <dbReference type="Proteomes" id="UP000059188"/>
    </source>
</evidence>
<dbReference type="OrthoDB" id="342024at2759"/>
<feature type="region of interest" description="Disordered" evidence="5">
    <location>
        <begin position="115"/>
        <end position="249"/>
    </location>
</feature>
<keyword evidence="3" id="KW-0378">Hydrolase</keyword>
<evidence type="ECO:0000256" key="1">
    <source>
        <dbReference type="ARBA" id="ARBA00004496"/>
    </source>
</evidence>
<dbReference type="InterPro" id="IPR015033">
    <property type="entry name" value="HBS1-like_N"/>
</dbReference>
<dbReference type="GO" id="GO:0005737">
    <property type="term" value="C:cytoplasm"/>
    <property type="evidence" value="ECO:0007669"/>
    <property type="project" value="UniProtKB-SubCell"/>
</dbReference>
<evidence type="ECO:0000256" key="4">
    <source>
        <dbReference type="ARBA" id="ARBA00022917"/>
    </source>
</evidence>
<evidence type="ECO:0000256" key="2">
    <source>
        <dbReference type="ARBA" id="ARBA00022490"/>
    </source>
</evidence>
<dbReference type="Pfam" id="PF08938">
    <property type="entry name" value="HBS1_N"/>
    <property type="match status" value="1"/>
</dbReference>
<dbReference type="GO" id="GO:0016787">
    <property type="term" value="F:hydrolase activity"/>
    <property type="evidence" value="ECO:0007669"/>
    <property type="project" value="UniProtKB-KW"/>
</dbReference>
<evidence type="ECO:0000259" key="6">
    <source>
        <dbReference type="Pfam" id="PF08938"/>
    </source>
</evidence>
<keyword evidence="2" id="KW-0963">Cytoplasm</keyword>
<dbReference type="STRING" id="1108050.A0A0B7FLP8"/>
<keyword evidence="4" id="KW-0648">Protein biosynthesis</keyword>
<feature type="compositionally biased region" description="Acidic residues" evidence="5">
    <location>
        <begin position="16"/>
        <end position="32"/>
    </location>
</feature>
<organism evidence="7 8">
    <name type="scientific">Thanatephorus cucumeris (strain AG1-IB / isolate 7/3/14)</name>
    <name type="common">Lettuce bottom rot fungus</name>
    <name type="synonym">Rhizoctonia solani</name>
    <dbReference type="NCBI Taxonomy" id="1108050"/>
    <lineage>
        <taxon>Eukaryota</taxon>
        <taxon>Fungi</taxon>
        <taxon>Dikarya</taxon>
        <taxon>Basidiomycota</taxon>
        <taxon>Agaricomycotina</taxon>
        <taxon>Agaricomycetes</taxon>
        <taxon>Cantharellales</taxon>
        <taxon>Ceratobasidiaceae</taxon>
        <taxon>Rhizoctonia</taxon>
        <taxon>Rhizoctonia solani AG-1</taxon>
    </lineage>
</organism>
<feature type="compositionally biased region" description="Polar residues" evidence="5">
    <location>
        <begin position="156"/>
        <end position="170"/>
    </location>
</feature>
<reference evidence="7 8" key="1">
    <citation type="submission" date="2014-11" db="EMBL/GenBank/DDBJ databases">
        <authorList>
            <person name="Wibberg Daniel"/>
        </authorList>
    </citation>
    <scope>NUCLEOTIDE SEQUENCE [LARGE SCALE GENOMIC DNA]</scope>
    <source>
        <strain evidence="7">Rhizoctonia solani AG1-IB 7/3/14</strain>
    </source>
</reference>
<sequence>MSRHRDVRNMNIHDELAEDDVSDTHDEDDDMTDEQKDQMSMGLAQVRSVLGDKNASGIDDKQIKDALWDSYFDTEGTISWLLDQRAKQAAAAAKKVPEQDEAIQAPLSALQRLALQRRQAGSSPANNATDKPGGLAGLAKGFSKKSPNVGIPPATGASSSFVSPSTNLPPKTSKLSALAQKSASLRANSATKPSIQSNTSTDTPLSKLALRIKAQKDAQEAAAPPQTETDAHKPESNVQPSKPEFEHFGNLRPIDTHAATDVQEALSHKLRTGPSLFGDILAARQDSVETRVSLARIYSGIVSGPPSAFQFNTPSPDDAVMAAREGTRLNALKKASNVVGSRK</sequence>
<evidence type="ECO:0000256" key="5">
    <source>
        <dbReference type="SAM" id="MobiDB-lite"/>
    </source>
</evidence>
<gene>
    <name evidence="7" type="ORF">RSOLAG1IB_02613</name>
</gene>
<dbReference type="Proteomes" id="UP000059188">
    <property type="component" value="Unassembled WGS sequence"/>
</dbReference>
<feature type="region of interest" description="Disordered" evidence="5">
    <location>
        <begin position="1"/>
        <end position="41"/>
    </location>
</feature>
<keyword evidence="8" id="KW-1185">Reference proteome</keyword>
<evidence type="ECO:0000313" key="7">
    <source>
        <dbReference type="EMBL" id="CEL57869.1"/>
    </source>
</evidence>
<dbReference type="GO" id="GO:0006412">
    <property type="term" value="P:translation"/>
    <property type="evidence" value="ECO:0007669"/>
    <property type="project" value="UniProtKB-KW"/>
</dbReference>
<feature type="compositionally biased region" description="Polar residues" evidence="5">
    <location>
        <begin position="186"/>
        <end position="204"/>
    </location>
</feature>
<proteinExistence type="predicted"/>
<feature type="compositionally biased region" description="Low complexity" evidence="5">
    <location>
        <begin position="171"/>
        <end position="185"/>
    </location>
</feature>
<name>A0A0B7FLP8_THACB</name>
<feature type="domain" description="HBS1-like protein N-terminal" evidence="6">
    <location>
        <begin position="14"/>
        <end position="90"/>
    </location>
</feature>
<comment type="subcellular location">
    <subcellularLocation>
        <location evidence="1">Cytoplasm</location>
    </subcellularLocation>
</comment>